<organism evidence="19 20">
    <name type="scientific">Mycosarcoma maydis</name>
    <name type="common">Corn smut fungus</name>
    <name type="synonym">Ustilago maydis</name>
    <dbReference type="NCBI Taxonomy" id="5270"/>
    <lineage>
        <taxon>Eukaryota</taxon>
        <taxon>Fungi</taxon>
        <taxon>Dikarya</taxon>
        <taxon>Basidiomycota</taxon>
        <taxon>Ustilaginomycotina</taxon>
        <taxon>Ustilaginomycetes</taxon>
        <taxon>Ustilaginales</taxon>
        <taxon>Ustilaginaceae</taxon>
        <taxon>Mycosarcoma</taxon>
    </lineage>
</organism>
<dbReference type="InterPro" id="IPR008979">
    <property type="entry name" value="Galactose-bd-like_sf"/>
</dbReference>
<evidence type="ECO:0000313" key="19">
    <source>
        <dbReference type="EMBL" id="KIS68854.1"/>
    </source>
</evidence>
<feature type="active site" description="Charge relay system" evidence="13 14">
    <location>
        <position position="519"/>
    </location>
</feature>
<evidence type="ECO:0000256" key="6">
    <source>
        <dbReference type="ARBA" id="ARBA00022801"/>
    </source>
</evidence>
<dbReference type="InterPro" id="IPR015500">
    <property type="entry name" value="Peptidase_S8_subtilisin-rel"/>
</dbReference>
<keyword evidence="3 14" id="KW-0645">Protease</keyword>
<dbReference type="PROSITE" id="PS00136">
    <property type="entry name" value="SUBTILASE_ASP"/>
    <property type="match status" value="1"/>
</dbReference>
<dbReference type="OMA" id="RCCGEIA"/>
<evidence type="ECO:0000313" key="20">
    <source>
        <dbReference type="Proteomes" id="UP000000561"/>
    </source>
</evidence>
<proteinExistence type="inferred from homology"/>
<evidence type="ECO:0000256" key="13">
    <source>
        <dbReference type="PIRSR" id="PIRSR615500-1"/>
    </source>
</evidence>
<feature type="compositionally biased region" description="Low complexity" evidence="15">
    <location>
        <begin position="139"/>
        <end position="151"/>
    </location>
</feature>
<keyword evidence="5 17" id="KW-0732">Signal</keyword>
<evidence type="ECO:0000256" key="10">
    <source>
        <dbReference type="ARBA" id="ARBA00023136"/>
    </source>
</evidence>
<dbReference type="InterPro" id="IPR023827">
    <property type="entry name" value="Peptidase_S8_Asp-AS"/>
</dbReference>
<evidence type="ECO:0000256" key="1">
    <source>
        <dbReference type="ARBA" id="ARBA00004370"/>
    </source>
</evidence>
<gene>
    <name evidence="19" type="ORF">UMAG_02843</name>
</gene>
<dbReference type="FunFam" id="2.60.120.260:FF:000026">
    <property type="entry name" value="proprotein convertase subtilisin/kexin type 7"/>
    <property type="match status" value="1"/>
</dbReference>
<keyword evidence="4 16" id="KW-0812">Transmembrane</keyword>
<dbReference type="InterPro" id="IPR022398">
    <property type="entry name" value="Peptidase_S8_His-AS"/>
</dbReference>
<dbReference type="eggNOG" id="KOG3525">
    <property type="taxonomic scope" value="Eukaryota"/>
</dbReference>
<keyword evidence="11" id="KW-0865">Zymogen</keyword>
<feature type="compositionally biased region" description="Gly residues" evidence="15">
    <location>
        <begin position="852"/>
        <end position="866"/>
    </location>
</feature>
<sequence>MKAIKLSSSLLLLLGTFLTVSAAQPNAYANSSLAATTCSDEGAPQRVTQQHKRSTLHPWSHQKRSVPLPAKRSYDTHHYYVIEVHARSGEQPDPRAIAEALGAEFVERAGELQNHWLVRSEKPFPELSDTRAKRGGAGTSSSASASASLARPDVPESQDPVLQRWSRIRRSAREPGFITTYNLSKRQHTAALSIKAVERQEVRRRHKRNVIYDPSEMPHLYPELRDPLPAVDGWPFRLRSADPSPRPPMIPTAKTADLMSKFDIKDPIFTDQWHLANDRKTGNDLNVTAIWEQGILGKGIKVCLIDDGLDMHSPDLRDNFYAPGSYDFNSHTELPEPRESDDQHGTRCAGEIAAVKNDVCGVGVAYEAKVSGVRILSGPISDVDEAASLNYAYQENDIYSCSWGPPDDGRSMDAPKGLIAKAMLNGVQNGRDGKGSVFVFAGGNGGASDDQCNFDGYTNSIYSMTIAAVDREGQHPWYSEMCSAIIATSWSSGSGDHIHTTDVAWNGVNRCTGSHGGTSAAAPLAAGVIALGLSVRPELTWRDVQHIAVRSAVKFNPEDPDWQQTQAGHHFNHKYGYGLLDAYQFVQEAKRHKLVNPQAWYESPNITLPATETLITQSGTESTYTVTEDHLKGANLASVEHVTVRVWITHQRRGDVNVELISPHGTKSALARSRRYDDATTGFPGWSFMTLKHWGESPTGEWKLRVFDPAHPNRVGNIYAWSMSLWGESIDPSKAVPWNFPEDSIEYHEKLPAAPETTIIKLPPSYTSSAKLKKPTDHLPSNHGIAEGESHVDFTNHNGSVPIAVQPEADTGYISGLKKNSSWVIVAGGLVIIFAGSLAAFFVMRKRKMRRGGSGGGGRGGSGDGGYESLANDEEVAMGDLDDDGRGSRRGEKSRRTKELYDAFAEGSDDDEDQAAEASAGRGLLGRGRTDEPYRDDLDDDDDGDRRFALHDDDAEEDDDVDAARTGPDTQQNSGAATAAIVDIEDEDESPSGGSGAGSAGEGSWQDAAEGRDLLAGAGQK</sequence>
<keyword evidence="10 16" id="KW-0472">Membrane</keyword>
<evidence type="ECO:0000256" key="14">
    <source>
        <dbReference type="PROSITE-ProRule" id="PRU01240"/>
    </source>
</evidence>
<feature type="transmembrane region" description="Helical" evidence="16">
    <location>
        <begin position="823"/>
        <end position="844"/>
    </location>
</feature>
<reference evidence="19 20" key="1">
    <citation type="journal article" date="2006" name="Nature">
        <title>Insights from the genome of the biotrophic fungal plant pathogen Ustilago maydis.</title>
        <authorList>
            <person name="Kamper J."/>
            <person name="Kahmann R."/>
            <person name="Bolker M."/>
            <person name="Ma L.J."/>
            <person name="Brefort T."/>
            <person name="Saville B.J."/>
            <person name="Banuett F."/>
            <person name="Kronstad J.W."/>
            <person name="Gold S.E."/>
            <person name="Muller O."/>
            <person name="Perlin M.H."/>
            <person name="Wosten H.A."/>
            <person name="de Vries R."/>
            <person name="Ruiz-Herrera J."/>
            <person name="Reynaga-Pena C.G."/>
            <person name="Snetselaar K."/>
            <person name="McCann M."/>
            <person name="Perez-Martin J."/>
            <person name="Feldbrugge M."/>
            <person name="Basse C.W."/>
            <person name="Steinberg G."/>
            <person name="Ibeas J.I."/>
            <person name="Holloman W."/>
            <person name="Guzman P."/>
            <person name="Farman M."/>
            <person name="Stajich J.E."/>
            <person name="Sentandreu R."/>
            <person name="Gonzalez-Prieto J.M."/>
            <person name="Kennell J.C."/>
            <person name="Molina L."/>
            <person name="Schirawski J."/>
            <person name="Mendoza-Mendoza A."/>
            <person name="Greilinger D."/>
            <person name="Munch K."/>
            <person name="Rossel N."/>
            <person name="Scherer M."/>
            <person name="Vranes M."/>
            <person name="Ladendorf O."/>
            <person name="Vincon V."/>
            <person name="Fuchs U."/>
            <person name="Sandrock B."/>
            <person name="Meng S."/>
            <person name="Ho E.C."/>
            <person name="Cahill M.J."/>
            <person name="Boyce K.J."/>
            <person name="Klose J."/>
            <person name="Klosterman S.J."/>
            <person name="Deelstra H.J."/>
            <person name="Ortiz-Castellanos L."/>
            <person name="Li W."/>
            <person name="Sanchez-Alonso P."/>
            <person name="Schreier P.H."/>
            <person name="Hauser-Hahn I."/>
            <person name="Vaupel M."/>
            <person name="Koopmann E."/>
            <person name="Friedrich G."/>
            <person name="Voss H."/>
            <person name="Schluter T."/>
            <person name="Margolis J."/>
            <person name="Platt D."/>
            <person name="Swimmer C."/>
            <person name="Gnirke A."/>
            <person name="Chen F."/>
            <person name="Vysotskaia V."/>
            <person name="Mannhaupt G."/>
            <person name="Guldener U."/>
            <person name="Munsterkotter M."/>
            <person name="Haase D."/>
            <person name="Oesterheld M."/>
            <person name="Mewes H.W."/>
            <person name="Mauceli E.W."/>
            <person name="DeCaprio D."/>
            <person name="Wade C.M."/>
            <person name="Butler J."/>
            <person name="Young S."/>
            <person name="Jaffe D.B."/>
            <person name="Calvo S."/>
            <person name="Nusbaum C."/>
            <person name="Galagan J."/>
            <person name="Birren B.W."/>
        </authorList>
    </citation>
    <scope>NUCLEOTIDE SEQUENCE [LARGE SCALE GENOMIC DNA]</scope>
    <source>
        <strain evidence="20">DSM 14603 / FGSC 9021 / UM521</strain>
    </source>
</reference>
<evidence type="ECO:0000259" key="18">
    <source>
        <dbReference type="PROSITE" id="PS51829"/>
    </source>
</evidence>
<dbReference type="GeneID" id="23563491"/>
<dbReference type="GO" id="GO:0007323">
    <property type="term" value="P:peptide pheromone maturation"/>
    <property type="evidence" value="ECO:0007669"/>
    <property type="project" value="UniProtKB-ARBA"/>
</dbReference>
<accession>A0A0D1DXD6</accession>
<dbReference type="PANTHER" id="PTHR42884">
    <property type="entry name" value="PROPROTEIN CONVERTASE SUBTILISIN/KEXIN-RELATED"/>
    <property type="match status" value="1"/>
</dbReference>
<keyword evidence="12" id="KW-0325">Glycoprotein</keyword>
<dbReference type="InterPro" id="IPR002884">
    <property type="entry name" value="P_dom"/>
</dbReference>
<dbReference type="Gene3D" id="3.40.50.200">
    <property type="entry name" value="Peptidase S8/S53 domain"/>
    <property type="match status" value="1"/>
</dbReference>
<feature type="region of interest" description="Disordered" evidence="15">
    <location>
        <begin position="40"/>
        <end position="68"/>
    </location>
</feature>
<dbReference type="FunCoup" id="A0A0D1DXD6">
    <property type="interactions" value="42"/>
</dbReference>
<dbReference type="PROSITE" id="PS00137">
    <property type="entry name" value="SUBTILASE_HIS"/>
    <property type="match status" value="1"/>
</dbReference>
<evidence type="ECO:0000256" key="15">
    <source>
        <dbReference type="SAM" id="MobiDB-lite"/>
    </source>
</evidence>
<dbReference type="CDD" id="cd04059">
    <property type="entry name" value="Peptidases_S8_Protein_convertases_Kexins_Furin-like"/>
    <property type="match status" value="1"/>
</dbReference>
<dbReference type="GO" id="GO:0016485">
    <property type="term" value="P:protein processing"/>
    <property type="evidence" value="ECO:0000318"/>
    <property type="project" value="GO_Central"/>
</dbReference>
<feature type="compositionally biased region" description="Basic residues" evidence="15">
    <location>
        <begin position="49"/>
        <end position="64"/>
    </location>
</feature>
<dbReference type="RefSeq" id="XP_011389281.1">
    <property type="nucleotide sequence ID" value="XM_011390979.1"/>
</dbReference>
<dbReference type="FunFam" id="3.40.50.200:FF:000005">
    <property type="entry name" value="Proprotein convertase subtilisin/kexin type 7"/>
    <property type="match status" value="1"/>
</dbReference>
<evidence type="ECO:0000256" key="5">
    <source>
        <dbReference type="ARBA" id="ARBA00022729"/>
    </source>
</evidence>
<dbReference type="PROSITE" id="PS51892">
    <property type="entry name" value="SUBTILASE"/>
    <property type="match status" value="1"/>
</dbReference>
<feature type="region of interest" description="Disordered" evidence="15">
    <location>
        <begin position="127"/>
        <end position="161"/>
    </location>
</feature>
<evidence type="ECO:0000256" key="16">
    <source>
        <dbReference type="SAM" id="Phobius"/>
    </source>
</evidence>
<dbReference type="InParanoid" id="A0A0D1DXD6"/>
<evidence type="ECO:0000256" key="4">
    <source>
        <dbReference type="ARBA" id="ARBA00022692"/>
    </source>
</evidence>
<dbReference type="InterPro" id="IPR036852">
    <property type="entry name" value="Peptidase_S8/S53_dom_sf"/>
</dbReference>
<dbReference type="GO" id="GO:0000139">
    <property type="term" value="C:Golgi membrane"/>
    <property type="evidence" value="ECO:0000318"/>
    <property type="project" value="GO_Central"/>
</dbReference>
<keyword evidence="9 16" id="KW-1133">Transmembrane helix</keyword>
<feature type="region of interest" description="Disordered" evidence="15">
    <location>
        <begin position="850"/>
        <end position="1021"/>
    </location>
</feature>
<dbReference type="GO" id="GO:0005802">
    <property type="term" value="C:trans-Golgi network"/>
    <property type="evidence" value="ECO:0000318"/>
    <property type="project" value="GO_Central"/>
</dbReference>
<evidence type="ECO:0000256" key="9">
    <source>
        <dbReference type="ARBA" id="ARBA00022989"/>
    </source>
</evidence>
<feature type="compositionally biased region" description="Acidic residues" evidence="15">
    <location>
        <begin position="871"/>
        <end position="883"/>
    </location>
</feature>
<evidence type="ECO:0000256" key="12">
    <source>
        <dbReference type="ARBA" id="ARBA00023180"/>
    </source>
</evidence>
<dbReference type="Proteomes" id="UP000000561">
    <property type="component" value="Chromosome 7"/>
</dbReference>
<dbReference type="OrthoDB" id="300641at2759"/>
<comment type="subcellular location">
    <subcellularLocation>
        <location evidence="1">Membrane</location>
    </subcellularLocation>
</comment>
<dbReference type="Pfam" id="PF01483">
    <property type="entry name" value="P_proprotein"/>
    <property type="match status" value="1"/>
</dbReference>
<feature type="chain" id="PRO_5002229406" evidence="17">
    <location>
        <begin position="24"/>
        <end position="1021"/>
    </location>
</feature>
<name>A0A0D1DXD6_MYCMD</name>
<dbReference type="InterPro" id="IPR023828">
    <property type="entry name" value="Peptidase_S8_Ser-AS"/>
</dbReference>
<dbReference type="KEGG" id="uma:UMAG_02843"/>
<feature type="signal peptide" evidence="17">
    <location>
        <begin position="1"/>
        <end position="23"/>
    </location>
</feature>
<evidence type="ECO:0000256" key="3">
    <source>
        <dbReference type="ARBA" id="ARBA00022670"/>
    </source>
</evidence>
<evidence type="ECO:0000256" key="2">
    <source>
        <dbReference type="ARBA" id="ARBA00005325"/>
    </source>
</evidence>
<comment type="similarity">
    <text evidence="2">Belongs to the peptidase S8 family. Furin subfamily.</text>
</comment>
<keyword evidence="6 14" id="KW-0378">Hydrolase</keyword>
<dbReference type="AlphaFoldDB" id="A0A0D1DXD6"/>
<evidence type="ECO:0000256" key="11">
    <source>
        <dbReference type="ARBA" id="ARBA00023145"/>
    </source>
</evidence>
<protein>
    <submittedName>
        <fullName evidence="19">Serine-type endopeptidase</fullName>
    </submittedName>
</protein>
<dbReference type="PROSITE" id="PS00138">
    <property type="entry name" value="SUBTILASE_SER"/>
    <property type="match status" value="1"/>
</dbReference>
<dbReference type="VEuPathDB" id="FungiDB:UMAG_02843"/>
<dbReference type="InterPro" id="IPR000209">
    <property type="entry name" value="Peptidase_S8/S53_dom"/>
</dbReference>
<feature type="active site" description="Charge relay system" evidence="13 14">
    <location>
        <position position="344"/>
    </location>
</feature>
<dbReference type="GO" id="GO:0004252">
    <property type="term" value="F:serine-type endopeptidase activity"/>
    <property type="evidence" value="ECO:0000318"/>
    <property type="project" value="GO_Central"/>
</dbReference>
<dbReference type="SUPFAM" id="SSF52743">
    <property type="entry name" value="Subtilisin-like"/>
    <property type="match status" value="1"/>
</dbReference>
<evidence type="ECO:0000256" key="8">
    <source>
        <dbReference type="ARBA" id="ARBA00022837"/>
    </source>
</evidence>
<dbReference type="Gene3D" id="2.60.120.260">
    <property type="entry name" value="Galactose-binding domain-like"/>
    <property type="match status" value="1"/>
</dbReference>
<feature type="active site" description="Charge relay system" evidence="13 14">
    <location>
        <position position="306"/>
    </location>
</feature>
<dbReference type="STRING" id="237631.A0A0D1DXD6"/>
<dbReference type="PANTHER" id="PTHR42884:SF14">
    <property type="entry name" value="NEUROENDOCRINE CONVERTASE 1"/>
    <property type="match status" value="1"/>
</dbReference>
<dbReference type="Pfam" id="PF00082">
    <property type="entry name" value="Peptidase_S8"/>
    <property type="match status" value="1"/>
</dbReference>
<dbReference type="EMBL" id="CM003146">
    <property type="protein sequence ID" value="KIS68854.1"/>
    <property type="molecule type" value="Genomic_DNA"/>
</dbReference>
<feature type="domain" description="P/Homo B" evidence="18">
    <location>
        <begin position="595"/>
        <end position="731"/>
    </location>
</feature>
<keyword evidence="8" id="KW-0106">Calcium</keyword>
<dbReference type="PROSITE" id="PS51829">
    <property type="entry name" value="P_HOMO_B"/>
    <property type="match status" value="1"/>
</dbReference>
<dbReference type="InterPro" id="IPR034182">
    <property type="entry name" value="Kexin/furin"/>
</dbReference>
<dbReference type="PRINTS" id="PR00723">
    <property type="entry name" value="SUBTILISIN"/>
</dbReference>
<keyword evidence="7 14" id="KW-0720">Serine protease</keyword>
<dbReference type="SUPFAM" id="SSF49785">
    <property type="entry name" value="Galactose-binding domain-like"/>
    <property type="match status" value="1"/>
</dbReference>
<keyword evidence="20" id="KW-1185">Reference proteome</keyword>
<evidence type="ECO:0000256" key="17">
    <source>
        <dbReference type="SAM" id="SignalP"/>
    </source>
</evidence>
<evidence type="ECO:0000256" key="7">
    <source>
        <dbReference type="ARBA" id="ARBA00022825"/>
    </source>
</evidence>